<dbReference type="InterPro" id="IPR045958">
    <property type="entry name" value="DUF6378"/>
</dbReference>
<feature type="coiled-coil region" evidence="1">
    <location>
        <begin position="9"/>
        <end position="43"/>
    </location>
</feature>
<feature type="domain" description="DUF6378" evidence="2">
    <location>
        <begin position="45"/>
        <end position="123"/>
    </location>
</feature>
<dbReference type="Pfam" id="PF19905">
    <property type="entry name" value="DUF6378"/>
    <property type="match status" value="1"/>
</dbReference>
<organism evidence="3 4">
    <name type="scientific">Rhodococcus ruber</name>
    <dbReference type="NCBI Taxonomy" id="1830"/>
    <lineage>
        <taxon>Bacteria</taxon>
        <taxon>Bacillati</taxon>
        <taxon>Actinomycetota</taxon>
        <taxon>Actinomycetes</taxon>
        <taxon>Mycobacteriales</taxon>
        <taxon>Nocardiaceae</taxon>
        <taxon>Rhodococcus</taxon>
    </lineage>
</organism>
<evidence type="ECO:0000313" key="3">
    <source>
        <dbReference type="EMBL" id="CDZ89003.1"/>
    </source>
</evidence>
<proteinExistence type="predicted"/>
<dbReference type="OrthoDB" id="2376767at2"/>
<protein>
    <recommendedName>
        <fullName evidence="2">DUF6378 domain-containing protein</fullName>
    </recommendedName>
</protein>
<evidence type="ECO:0000259" key="2">
    <source>
        <dbReference type="Pfam" id="PF19905"/>
    </source>
</evidence>
<sequence length="127" mass="14073">MDDTSEVKLSSSIARVHELSRAITRLEQELSAKERTVSEQKSASILDEAASIVAGSRATEYGEGAENSLPRIAAYWSTYLGRELSARDAANMMVLLKMARESHKPKRDNHTDAIGYMLLAEQCEDKL</sequence>
<gene>
    <name evidence="3" type="ORF">RHRU231_450170</name>
</gene>
<dbReference type="Proteomes" id="UP000042997">
    <property type="component" value="Unassembled WGS sequence"/>
</dbReference>
<accession>A0A098BJY2</accession>
<dbReference type="RefSeq" id="WP_052455279.1">
    <property type="nucleotide sequence ID" value="NZ_JAPWIU010000038.1"/>
</dbReference>
<name>A0A098BJY2_9NOCA</name>
<reference evidence="3 4" key="1">
    <citation type="journal article" date="2014" name="Genome Announc.">
        <title>Draft Genome Sequence of Propane- and Butane-Oxidizing Actinobacterium Rhodococcus ruber IEGM 231.</title>
        <authorList>
            <person name="Ivshina I.B."/>
            <person name="Kuyukina M.S."/>
            <person name="Krivoruchko A.V."/>
            <person name="Barbe V."/>
            <person name="Fischer C."/>
        </authorList>
    </citation>
    <scope>NUCLEOTIDE SEQUENCE [LARGE SCALE GENOMIC DNA]</scope>
</reference>
<evidence type="ECO:0000313" key="4">
    <source>
        <dbReference type="Proteomes" id="UP000042997"/>
    </source>
</evidence>
<dbReference type="EMBL" id="CCSD01000056">
    <property type="protein sequence ID" value="CDZ89003.1"/>
    <property type="molecule type" value="Genomic_DNA"/>
</dbReference>
<keyword evidence="1" id="KW-0175">Coiled coil</keyword>
<dbReference type="AlphaFoldDB" id="A0A098BJY2"/>
<evidence type="ECO:0000256" key="1">
    <source>
        <dbReference type="SAM" id="Coils"/>
    </source>
</evidence>